<keyword evidence="1" id="KW-0812">Transmembrane</keyword>
<evidence type="ECO:0000256" key="1">
    <source>
        <dbReference type="SAM" id="Phobius"/>
    </source>
</evidence>
<dbReference type="AlphaFoldDB" id="A0A9X1D4E2"/>
<keyword evidence="1" id="KW-1133">Transmembrane helix</keyword>
<reference evidence="2" key="2">
    <citation type="submission" date="2021-03" db="EMBL/GenBank/DDBJ databases">
        <authorList>
            <person name="Artuso I."/>
            <person name="Turrini P."/>
            <person name="Pirolo M."/>
            <person name="Lugli G.A."/>
            <person name="Ventura M."/>
            <person name="Visca P."/>
        </authorList>
    </citation>
    <scope>NUCLEOTIDE SEQUENCE</scope>
    <source>
        <strain evidence="2">LMG 26462</strain>
    </source>
</reference>
<dbReference type="EMBL" id="JAFLWW010000003">
    <property type="protein sequence ID" value="MBT1156047.1"/>
    <property type="molecule type" value="Genomic_DNA"/>
</dbReference>
<comment type="caution">
    <text evidence="2">The sequence shown here is derived from an EMBL/GenBank/DDBJ whole genome shotgun (WGS) entry which is preliminary data.</text>
</comment>
<reference evidence="2" key="1">
    <citation type="journal article" date="2021" name="Microorganisms">
        <title>Phylogenomic Reconstruction and Metabolic Potential of the Genus Aminobacter.</title>
        <authorList>
            <person name="Artuso I."/>
            <person name="Turrini P."/>
            <person name="Pirolo M."/>
            <person name="Lugli G.A."/>
            <person name="Ventura M."/>
            <person name="Visca P."/>
        </authorList>
    </citation>
    <scope>NUCLEOTIDE SEQUENCE</scope>
    <source>
        <strain evidence="2">LMG 26462</strain>
    </source>
</reference>
<keyword evidence="1" id="KW-0472">Membrane</keyword>
<dbReference type="RefSeq" id="WP_214388811.1">
    <property type="nucleotide sequence ID" value="NZ_JAFLWW010000003.1"/>
</dbReference>
<evidence type="ECO:0000313" key="2">
    <source>
        <dbReference type="EMBL" id="MBT1156047.1"/>
    </source>
</evidence>
<evidence type="ECO:0000313" key="3">
    <source>
        <dbReference type="Proteomes" id="UP001138921"/>
    </source>
</evidence>
<dbReference type="Proteomes" id="UP001138921">
    <property type="component" value="Unassembled WGS sequence"/>
</dbReference>
<feature type="transmembrane region" description="Helical" evidence="1">
    <location>
        <begin position="74"/>
        <end position="97"/>
    </location>
</feature>
<proteinExistence type="predicted"/>
<accession>A0A9X1D4E2</accession>
<feature type="transmembrane region" description="Helical" evidence="1">
    <location>
        <begin position="117"/>
        <end position="141"/>
    </location>
</feature>
<gene>
    <name evidence="2" type="ORF">J1C56_10625</name>
</gene>
<name>A0A9X1D4E2_9HYPH</name>
<feature type="transmembrane region" description="Helical" evidence="1">
    <location>
        <begin position="43"/>
        <end position="62"/>
    </location>
</feature>
<keyword evidence="3" id="KW-1185">Reference proteome</keyword>
<organism evidence="2 3">
    <name type="scientific">Aminobacter anthyllidis</name>
    <dbReference type="NCBI Taxonomy" id="1035067"/>
    <lineage>
        <taxon>Bacteria</taxon>
        <taxon>Pseudomonadati</taxon>
        <taxon>Pseudomonadota</taxon>
        <taxon>Alphaproteobacteria</taxon>
        <taxon>Hyphomicrobiales</taxon>
        <taxon>Phyllobacteriaceae</taxon>
        <taxon>Aminobacter</taxon>
    </lineage>
</organism>
<protein>
    <submittedName>
        <fullName evidence="2">Uncharacterized protein</fullName>
    </submittedName>
</protein>
<sequence>MPRREGNKFITKWMTFDATFPPSGDWEGTYARQFSSGKTFSDFVGMLTRIFFCMSISTVFYLKWKSASSTFDEILSVVGIFVFTTLALGLTWMVGLITSSAMLKFGKDGASKAKRSVIFFLSHIISSSVTLSITVGSLFLIERSMLR</sequence>